<protein>
    <submittedName>
        <fullName evidence="1">2951_t:CDS:1</fullName>
    </submittedName>
</protein>
<proteinExistence type="predicted"/>
<gene>
    <name evidence="1" type="ORF">FWILDA_LOCUS14863</name>
</gene>
<keyword evidence="2" id="KW-1185">Reference proteome</keyword>
<sequence>DELLELWNGYIIPISTKFPNGKRIRLAVICCSNDILAARKLCSYISALTNCHQCYKRVNTEGRKPNFSGFEDMDDWFQE</sequence>
<organism evidence="1 2">
    <name type="scientific">Funneliformis geosporum</name>
    <dbReference type="NCBI Taxonomy" id="1117311"/>
    <lineage>
        <taxon>Eukaryota</taxon>
        <taxon>Fungi</taxon>
        <taxon>Fungi incertae sedis</taxon>
        <taxon>Mucoromycota</taxon>
        <taxon>Glomeromycotina</taxon>
        <taxon>Glomeromycetes</taxon>
        <taxon>Glomerales</taxon>
        <taxon>Glomeraceae</taxon>
        <taxon>Funneliformis</taxon>
    </lineage>
</organism>
<comment type="caution">
    <text evidence="1">The sequence shown here is derived from an EMBL/GenBank/DDBJ whole genome shotgun (WGS) entry which is preliminary data.</text>
</comment>
<name>A0A9W4T5D6_9GLOM</name>
<feature type="non-terminal residue" evidence="1">
    <location>
        <position position="1"/>
    </location>
</feature>
<reference evidence="1" key="1">
    <citation type="submission" date="2022-08" db="EMBL/GenBank/DDBJ databases">
        <authorList>
            <person name="Kallberg Y."/>
            <person name="Tangrot J."/>
            <person name="Rosling A."/>
        </authorList>
    </citation>
    <scope>NUCLEOTIDE SEQUENCE</scope>
    <source>
        <strain evidence="1">Wild A</strain>
    </source>
</reference>
<dbReference type="EMBL" id="CAMKVN010007024">
    <property type="protein sequence ID" value="CAI2191013.1"/>
    <property type="molecule type" value="Genomic_DNA"/>
</dbReference>
<accession>A0A9W4T5D6</accession>
<evidence type="ECO:0000313" key="1">
    <source>
        <dbReference type="EMBL" id="CAI2191013.1"/>
    </source>
</evidence>
<evidence type="ECO:0000313" key="2">
    <source>
        <dbReference type="Proteomes" id="UP001153678"/>
    </source>
</evidence>
<dbReference type="Proteomes" id="UP001153678">
    <property type="component" value="Unassembled WGS sequence"/>
</dbReference>
<dbReference type="OrthoDB" id="2439011at2759"/>
<dbReference type="AlphaFoldDB" id="A0A9W4T5D6"/>